<protein>
    <submittedName>
        <fullName evidence="1">Uncharacterized protein</fullName>
    </submittedName>
</protein>
<feature type="non-terminal residue" evidence="1">
    <location>
        <position position="270"/>
    </location>
</feature>
<reference evidence="1" key="1">
    <citation type="journal article" date="2009" name="Nature">
        <title>The Sorghum bicolor genome and the diversification of grasses.</title>
        <authorList>
            <person name="Paterson A.H."/>
            <person name="Bowers J.E."/>
            <person name="Bruggmann R."/>
            <person name="Dubchak I."/>
            <person name="Grimwood J."/>
            <person name="Gundlach H."/>
            <person name="Haberer G."/>
            <person name="Hellsten U."/>
            <person name="Mitros T."/>
            <person name="Poliakov A."/>
            <person name="Schmutz J."/>
            <person name="Spannagl M."/>
            <person name="Tang H."/>
            <person name="Wang X."/>
            <person name="Wicker T."/>
            <person name="Bharti A.K."/>
            <person name="Chapman J."/>
            <person name="Feltus F.A."/>
            <person name="Gowik U."/>
            <person name="Grigoriev I.V."/>
            <person name="Lyons E."/>
            <person name="Maher C.A."/>
            <person name="Martis M."/>
            <person name="Narechania A."/>
            <person name="Otillar R.P."/>
            <person name="Penning B.W."/>
            <person name="Salamov A.A."/>
            <person name="Wang Y."/>
            <person name="Zhang L."/>
            <person name="Carpita N.C."/>
            <person name="Freeling M."/>
            <person name="Gingle A.R."/>
            <person name="Hash C.T."/>
            <person name="Keller B."/>
            <person name="Klein P."/>
            <person name="Kresovich S."/>
            <person name="McCann M.C."/>
            <person name="Ming R."/>
            <person name="Peterson D.G."/>
            <person name="Mehboob-ur-Rahman"/>
            <person name="Ware D."/>
            <person name="Westhoff P."/>
            <person name="Mayer K.F."/>
            <person name="Messing J."/>
            <person name="Rokhsar D.S."/>
        </authorList>
    </citation>
    <scope>NUCLEOTIDE SEQUENCE [LARGE SCALE GENOMIC DNA]</scope>
</reference>
<feature type="non-terminal residue" evidence="1">
    <location>
        <position position="1"/>
    </location>
</feature>
<evidence type="ECO:0000313" key="1">
    <source>
        <dbReference type="EMBL" id="EES20353.1"/>
    </source>
</evidence>
<dbReference type="HOGENOM" id="CLU_1036603_0_0_1"/>
<gene>
    <name evidence="1" type="primary">Sb0183s002040</name>
    <name evidence="1" type="ORF">SORBIDRAFT_0183s002040</name>
</gene>
<name>C6JSA1_SORBI</name>
<accession>C6JSA1</accession>
<dbReference type="ExpressionAtlas" id="C6JSA1">
    <property type="expression patterns" value="baseline and differential"/>
</dbReference>
<sequence length="270" mass="28021">ARPAGRAGVPARSSCIAGEIEASRLGCEPGGGEALVVNLAFVLSRVPDESVSRSSTQHNASDGAVRRRVRALGAVLESLDATLAKKATNAVAREGTDRVKLDSGRLGFGWMGRVVTAAGHHERGARGVGSAAAAVRNAGSAAPEPHGDFSDYSSFNSDISGELERLAAAAGAAVPRSDAQDAAAVDLNDLESMDLSADAAPLERVEPFMLACVQALGPDARPDARRAAAARIRLLAKHRSDIRELTGVSGAIPALVPLLRSLTPWRRRAR</sequence>
<dbReference type="EMBL" id="GL002777">
    <property type="protein sequence ID" value="EES20353.1"/>
    <property type="molecule type" value="Genomic_DNA"/>
</dbReference>
<dbReference type="AlphaFoldDB" id="C6JSA1"/>
<organism evidence="1">
    <name type="scientific">Sorghum bicolor</name>
    <name type="common">Sorghum</name>
    <name type="synonym">Sorghum vulgare</name>
    <dbReference type="NCBI Taxonomy" id="4558"/>
    <lineage>
        <taxon>Eukaryota</taxon>
        <taxon>Viridiplantae</taxon>
        <taxon>Streptophyta</taxon>
        <taxon>Embryophyta</taxon>
        <taxon>Tracheophyta</taxon>
        <taxon>Spermatophyta</taxon>
        <taxon>Magnoliopsida</taxon>
        <taxon>Liliopsida</taxon>
        <taxon>Poales</taxon>
        <taxon>Poaceae</taxon>
        <taxon>PACMAD clade</taxon>
        <taxon>Panicoideae</taxon>
        <taxon>Andropogonodae</taxon>
        <taxon>Andropogoneae</taxon>
        <taxon>Sorghinae</taxon>
        <taxon>Sorghum</taxon>
    </lineage>
</organism>
<proteinExistence type="predicted"/>